<dbReference type="VEuPathDB" id="ToxoDB:CSUI_009744"/>
<feature type="compositionally biased region" description="Polar residues" evidence="1">
    <location>
        <begin position="425"/>
        <end position="434"/>
    </location>
</feature>
<dbReference type="OrthoDB" id="330999at2759"/>
<feature type="region of interest" description="Disordered" evidence="1">
    <location>
        <begin position="1115"/>
        <end position="1135"/>
    </location>
</feature>
<feature type="region of interest" description="Disordered" evidence="1">
    <location>
        <begin position="95"/>
        <end position="167"/>
    </location>
</feature>
<feature type="region of interest" description="Disordered" evidence="1">
    <location>
        <begin position="388"/>
        <end position="435"/>
    </location>
</feature>
<dbReference type="GeneID" id="94433064"/>
<gene>
    <name evidence="2" type="ORF">CSUI_009744</name>
</gene>
<dbReference type="EMBL" id="MIGC01005959">
    <property type="protein sequence ID" value="PHJ16442.1"/>
    <property type="molecule type" value="Genomic_DNA"/>
</dbReference>
<evidence type="ECO:0000313" key="2">
    <source>
        <dbReference type="EMBL" id="PHJ16442.1"/>
    </source>
</evidence>
<evidence type="ECO:0000313" key="3">
    <source>
        <dbReference type="Proteomes" id="UP000221165"/>
    </source>
</evidence>
<feature type="compositionally biased region" description="Low complexity" evidence="1">
    <location>
        <begin position="263"/>
        <end position="283"/>
    </location>
</feature>
<feature type="compositionally biased region" description="Low complexity" evidence="1">
    <location>
        <begin position="118"/>
        <end position="129"/>
    </location>
</feature>
<feature type="region of interest" description="Disordered" evidence="1">
    <location>
        <begin position="746"/>
        <end position="768"/>
    </location>
</feature>
<feature type="compositionally biased region" description="Basic and acidic residues" evidence="1">
    <location>
        <begin position="923"/>
        <end position="940"/>
    </location>
</feature>
<feature type="compositionally biased region" description="Basic and acidic residues" evidence="1">
    <location>
        <begin position="647"/>
        <end position="664"/>
    </location>
</feature>
<feature type="region of interest" description="Disordered" evidence="1">
    <location>
        <begin position="845"/>
        <end position="867"/>
    </location>
</feature>
<name>A0A2C6KIW7_9APIC</name>
<dbReference type="Proteomes" id="UP000221165">
    <property type="component" value="Unassembled WGS sequence"/>
</dbReference>
<feature type="compositionally biased region" description="Low complexity" evidence="1">
    <location>
        <begin position="95"/>
        <end position="110"/>
    </location>
</feature>
<proteinExistence type="predicted"/>
<comment type="caution">
    <text evidence="2">The sequence shown here is derived from an EMBL/GenBank/DDBJ whole genome shotgun (WGS) entry which is preliminary data.</text>
</comment>
<feature type="compositionally biased region" description="Low complexity" evidence="1">
    <location>
        <begin position="156"/>
        <end position="167"/>
    </location>
</feature>
<feature type="compositionally biased region" description="Polar residues" evidence="1">
    <location>
        <begin position="1"/>
        <end position="24"/>
    </location>
</feature>
<feature type="region of interest" description="Disordered" evidence="1">
    <location>
        <begin position="784"/>
        <end position="821"/>
    </location>
</feature>
<sequence length="1558" mass="167752">MDSPLSETMSTSAPTSSTGSNRKASSLCECSGHGRRQRRVLPGQANAASSLSSWSVSQAFRPVYPLPLCSRVTFSSTSEVLSPFSATCRPPDVLPSSLSSPSVNSTPLSPRVRSADGSSASSAFCAPAPEQQRPPVNFAGSQSESPPLRDETRGTAAVLPSSSSSPSLPVASAFVRRVLAEQRRQERRQHRSLGQLYAHMYTSGERATPVSPALCFSGGPAGLVSTSRPQPERILSTPQARLADSSDFWDWGAVRRPSRRRTAGSNASFAFSGSTSDTPSCAASRLTSASTRAAPSSQVSPYLSTFRPRTFSPLCGLRLRPSQHLPLSREPESVRRASVVTTVRQNASPRSQHLIPDTVCSGTGSFDSGEDGRDQTVISRAGFAGAGGEAWENGSSAVPCVPSPASAKSETPDSEWLSSLHGHSEGTTWLSSPSGRYKERLQSRAISTAWATSRLRRLSAQDRMRVDGERDKSSRLEDRYLQKLCYGQRDSQGRLRGSEYSPVFVEAGGGVQTLERRPPGEVCTAPRQAEPTSSVETSLFGAQAIGGALLRFPRGYSWETVSQEVGGGLPPQSPTVKRLPAGESPFLLEPKHPLFSEGTAETRCRSAYPTSQKRSAGIVGSGYALRPWRETGSGGEPGDEDELGGEGGREGRGEKDAALGSRDRSKCGIDLPAALDGQVEEVTGALYVQQQERLLAPGFCRDFAVAEVVVSLQELVRIFGDEEWGEFSQVQTKLLSDRSAPKRSELFGPRPAPVCLGEGTKESLSSDMLVPDDEKRDEVTQLPSVISGQGGFGTSWNVSTVPPTSRTPDGTSAGCSQGSGYRRQPVVVRSVILGGEIGDAAGEASFQGETRGGDQHGSAGAIVAENGPGIPRVLQRVDRGVQVAGKVDKRARYTNANRTEQTLSQEQSMEGDRNEVPSGQDSTSKRTEKDARGGSAEHVRPAQQAQFLKGSGGEEREVDGSLPGQGETRKSRCRNASCESDDEHTRRGSATAGHQRAEKGDDESEAFSAELSEECFSVPPPAMTEREGWLSVPPPAMTERGGWLFAFNAGVLGDHSKLKQLVFSLNALKRLRAQRRGAQPWESQVGNICFSVVSSVGASGGTCTVPLEYCFRGQSNERPDSSVSRSQRKAVSKAALQRSQENAGWPAVWRLLSVSAQEALRRAIGRSKRLDTRVRQLVAQSLYYRRPRAKEAATLEWPSFSGSLSCDSARTTSSTSALATASSRAPSLSTAVPSALDAEGLSTADARVTRVRSKSTAVTAAPSAQTPPRTDIFLSSVRSISPFFFRPATEYSEQVDKKAMRPGLSQVVKRSRGREAHLEEASGEGPCDSFSWPSLFGGALADEGELKGYAITAQMLDMNSSEAATEFAEMQRERFIDPETLSLAVETEKELGEPIRASRLPDNLLDALISLFPGQTPRVECIDMLAAALNTMDWVASTPPPGALSGVNCSVPLRDGSRGFEPSAATRYRRPVVHCLDAVWLRGIGPFDWNSFELQPLMFRLVQDVESHFQRLWNRMTLLEDEENSRKDAPVVQKCRLLLPLYGPFLACLKEAHWTKKS</sequence>
<feature type="compositionally biased region" description="Polar residues" evidence="1">
    <location>
        <begin position="894"/>
        <end position="908"/>
    </location>
</feature>
<evidence type="ECO:0000256" key="1">
    <source>
        <dbReference type="SAM" id="MobiDB-lite"/>
    </source>
</evidence>
<feature type="region of interest" description="Disordered" evidence="1">
    <location>
        <begin position="888"/>
        <end position="1009"/>
    </location>
</feature>
<organism evidence="2 3">
    <name type="scientific">Cystoisospora suis</name>
    <dbReference type="NCBI Taxonomy" id="483139"/>
    <lineage>
        <taxon>Eukaryota</taxon>
        <taxon>Sar</taxon>
        <taxon>Alveolata</taxon>
        <taxon>Apicomplexa</taxon>
        <taxon>Conoidasida</taxon>
        <taxon>Coccidia</taxon>
        <taxon>Eucoccidiorida</taxon>
        <taxon>Eimeriorina</taxon>
        <taxon>Sarcocystidae</taxon>
        <taxon>Cystoisospora</taxon>
    </lineage>
</organism>
<reference evidence="2 3" key="1">
    <citation type="journal article" date="2017" name="Int. J. Parasitol.">
        <title>The genome of the protozoan parasite Cystoisospora suis and a reverse vaccinology approach to identify vaccine candidates.</title>
        <authorList>
            <person name="Palmieri N."/>
            <person name="Shrestha A."/>
            <person name="Ruttkowski B."/>
            <person name="Beck T."/>
            <person name="Vogl C."/>
            <person name="Tomley F."/>
            <person name="Blake D.P."/>
            <person name="Joachim A."/>
        </authorList>
    </citation>
    <scope>NUCLEOTIDE SEQUENCE [LARGE SCALE GENOMIC DNA]</scope>
    <source>
        <strain evidence="2 3">Wien I</strain>
    </source>
</reference>
<feature type="region of interest" description="Disordered" evidence="1">
    <location>
        <begin position="262"/>
        <end position="283"/>
    </location>
</feature>
<keyword evidence="3" id="KW-1185">Reference proteome</keyword>
<feature type="compositionally biased region" description="Polar residues" evidence="1">
    <location>
        <begin position="794"/>
        <end position="819"/>
    </location>
</feature>
<dbReference type="RefSeq" id="XP_067918171.1">
    <property type="nucleotide sequence ID" value="XM_068069853.1"/>
</dbReference>
<feature type="region of interest" description="Disordered" evidence="1">
    <location>
        <begin position="1"/>
        <end position="47"/>
    </location>
</feature>
<protein>
    <submittedName>
        <fullName evidence="2">Uncharacterized protein</fullName>
    </submittedName>
</protein>
<feature type="region of interest" description="Disordered" evidence="1">
    <location>
        <begin position="626"/>
        <end position="664"/>
    </location>
</feature>
<accession>A0A2C6KIW7</accession>
<feature type="compositionally biased region" description="Low complexity" evidence="1">
    <location>
        <begin position="389"/>
        <end position="409"/>
    </location>
</feature>